<dbReference type="PANTHER" id="PTHR32071:SF57">
    <property type="entry name" value="C4-DICARBOXYLATE TRANSPORT TRANSCRIPTIONAL REGULATORY PROTEIN DCTD"/>
    <property type="match status" value="1"/>
</dbReference>
<keyword evidence="7" id="KW-1185">Reference proteome</keyword>
<dbReference type="GO" id="GO:0043565">
    <property type="term" value="F:sequence-specific DNA binding"/>
    <property type="evidence" value="ECO:0007669"/>
    <property type="project" value="InterPro"/>
</dbReference>
<evidence type="ECO:0000259" key="5">
    <source>
        <dbReference type="PROSITE" id="PS50045"/>
    </source>
</evidence>
<sequence length="455" mass="50920">MDDSRRKPVLICARQDAYGLYLSSLVGQLGIPRHVVCAERIDRTLLDKIRPVLAVVETMGDELPSVFAGRGRQGGDLRALFVAESQDGVGGRVEKRDGCTIFFKPIQPERFTRHVWEILVGRVETDSFRPLCEPYLIGNSQAIDQIRRTIAKISATDLTVLIGGETGTGKGLVALAIHNNSPRRSGPFLEVNCANIPSSLLESELFGYKKGAFTGAWGDKPGKFDLAESGTLFLDEISEMAQAMQAKLLQVLQDGEYSPIGSVENKKADVRIISATNAALEQLVEQGRFRNDLYYRLKVITLHLPPLRERKEDIGPLREHFLEKYAILYEKKPKALSKDFCLMLEDHDWPGNVRELENVIKSVVALGNESMALEGLQRNRVGERRRSEGELDLAEFRRSIRRRSLREISQQVAERAERKAIEEALEHTQGNKKAAARLLQVSYKGLLGKIKAYGL</sequence>
<feature type="domain" description="Sigma-54 factor interaction" evidence="5">
    <location>
        <begin position="136"/>
        <end position="365"/>
    </location>
</feature>
<dbReference type="SUPFAM" id="SSF46689">
    <property type="entry name" value="Homeodomain-like"/>
    <property type="match status" value="1"/>
</dbReference>
<dbReference type="InterPro" id="IPR027417">
    <property type="entry name" value="P-loop_NTPase"/>
</dbReference>
<dbReference type="Pfam" id="PF02954">
    <property type="entry name" value="HTH_8"/>
    <property type="match status" value="1"/>
</dbReference>
<dbReference type="AlphaFoldDB" id="A0A1M5GH23"/>
<accession>A0A1M5GH23</accession>
<dbReference type="Gene3D" id="1.10.10.60">
    <property type="entry name" value="Homeodomain-like"/>
    <property type="match status" value="1"/>
</dbReference>
<dbReference type="PROSITE" id="PS50045">
    <property type="entry name" value="SIGMA54_INTERACT_4"/>
    <property type="match status" value="1"/>
</dbReference>
<dbReference type="CDD" id="cd00009">
    <property type="entry name" value="AAA"/>
    <property type="match status" value="1"/>
</dbReference>
<keyword evidence="4" id="KW-0804">Transcription</keyword>
<dbReference type="PANTHER" id="PTHR32071">
    <property type="entry name" value="TRANSCRIPTIONAL REGULATORY PROTEIN"/>
    <property type="match status" value="1"/>
</dbReference>
<dbReference type="InterPro" id="IPR002197">
    <property type="entry name" value="HTH_Fis"/>
</dbReference>
<dbReference type="FunFam" id="3.40.50.300:FF:000006">
    <property type="entry name" value="DNA-binding transcriptional regulator NtrC"/>
    <property type="match status" value="1"/>
</dbReference>
<dbReference type="PRINTS" id="PR01590">
    <property type="entry name" value="HTHFIS"/>
</dbReference>
<protein>
    <submittedName>
        <fullName evidence="6">Two-component system, NtrC family, response regulator AtoC</fullName>
    </submittedName>
</protein>
<keyword evidence="3" id="KW-0805">Transcription regulation</keyword>
<dbReference type="SMART" id="SM00382">
    <property type="entry name" value="AAA"/>
    <property type="match status" value="1"/>
</dbReference>
<dbReference type="SUPFAM" id="SSF52540">
    <property type="entry name" value="P-loop containing nucleoside triphosphate hydrolases"/>
    <property type="match status" value="1"/>
</dbReference>
<dbReference type="Pfam" id="PF25601">
    <property type="entry name" value="AAA_lid_14"/>
    <property type="match status" value="1"/>
</dbReference>
<evidence type="ECO:0000313" key="6">
    <source>
        <dbReference type="EMBL" id="SHG03019.1"/>
    </source>
</evidence>
<dbReference type="GO" id="GO:0006355">
    <property type="term" value="P:regulation of DNA-templated transcription"/>
    <property type="evidence" value="ECO:0007669"/>
    <property type="project" value="InterPro"/>
</dbReference>
<dbReference type="GO" id="GO:0005524">
    <property type="term" value="F:ATP binding"/>
    <property type="evidence" value="ECO:0007669"/>
    <property type="project" value="UniProtKB-KW"/>
</dbReference>
<proteinExistence type="predicted"/>
<gene>
    <name evidence="6" type="ORF">SAMN02745206_03136</name>
</gene>
<dbReference type="InterPro" id="IPR025662">
    <property type="entry name" value="Sigma_54_int_dom_ATP-bd_1"/>
</dbReference>
<dbReference type="STRING" id="1121391.SAMN02745206_03136"/>
<dbReference type="InterPro" id="IPR003593">
    <property type="entry name" value="AAA+_ATPase"/>
</dbReference>
<dbReference type="InterPro" id="IPR009057">
    <property type="entry name" value="Homeodomain-like_sf"/>
</dbReference>
<dbReference type="PROSITE" id="PS00688">
    <property type="entry name" value="SIGMA54_INTERACT_3"/>
    <property type="match status" value="1"/>
</dbReference>
<dbReference type="Proteomes" id="UP000184076">
    <property type="component" value="Unassembled WGS sequence"/>
</dbReference>
<evidence type="ECO:0000256" key="2">
    <source>
        <dbReference type="ARBA" id="ARBA00022840"/>
    </source>
</evidence>
<evidence type="ECO:0000256" key="1">
    <source>
        <dbReference type="ARBA" id="ARBA00022741"/>
    </source>
</evidence>
<dbReference type="Pfam" id="PF00158">
    <property type="entry name" value="Sigma54_activat"/>
    <property type="match status" value="1"/>
</dbReference>
<evidence type="ECO:0000256" key="3">
    <source>
        <dbReference type="ARBA" id="ARBA00023015"/>
    </source>
</evidence>
<keyword evidence="2" id="KW-0067">ATP-binding</keyword>
<organism evidence="6 7">
    <name type="scientific">Desulfacinum infernum DSM 9756</name>
    <dbReference type="NCBI Taxonomy" id="1121391"/>
    <lineage>
        <taxon>Bacteria</taxon>
        <taxon>Pseudomonadati</taxon>
        <taxon>Thermodesulfobacteriota</taxon>
        <taxon>Syntrophobacteria</taxon>
        <taxon>Syntrophobacterales</taxon>
        <taxon>Syntrophobacteraceae</taxon>
        <taxon>Desulfacinum</taxon>
    </lineage>
</organism>
<reference evidence="7" key="1">
    <citation type="submission" date="2016-11" db="EMBL/GenBank/DDBJ databases">
        <authorList>
            <person name="Varghese N."/>
            <person name="Submissions S."/>
        </authorList>
    </citation>
    <scope>NUCLEOTIDE SEQUENCE [LARGE SCALE GENOMIC DNA]</scope>
    <source>
        <strain evidence="7">DSM 9756</strain>
    </source>
</reference>
<evidence type="ECO:0000313" key="7">
    <source>
        <dbReference type="Proteomes" id="UP000184076"/>
    </source>
</evidence>
<dbReference type="RefSeq" id="WP_073041126.1">
    <property type="nucleotide sequence ID" value="NZ_FQVB01000037.1"/>
</dbReference>
<dbReference type="InterPro" id="IPR002078">
    <property type="entry name" value="Sigma_54_int"/>
</dbReference>
<evidence type="ECO:0000256" key="4">
    <source>
        <dbReference type="ARBA" id="ARBA00023163"/>
    </source>
</evidence>
<name>A0A1M5GH23_9BACT</name>
<keyword evidence="1" id="KW-0547">Nucleotide-binding</keyword>
<dbReference type="Gene3D" id="3.40.50.300">
    <property type="entry name" value="P-loop containing nucleotide triphosphate hydrolases"/>
    <property type="match status" value="1"/>
</dbReference>
<dbReference type="PROSITE" id="PS00675">
    <property type="entry name" value="SIGMA54_INTERACT_1"/>
    <property type="match status" value="1"/>
</dbReference>
<dbReference type="InterPro" id="IPR025944">
    <property type="entry name" value="Sigma_54_int_dom_CS"/>
</dbReference>
<dbReference type="InterPro" id="IPR058031">
    <property type="entry name" value="AAA_lid_NorR"/>
</dbReference>
<dbReference type="Gene3D" id="1.10.8.60">
    <property type="match status" value="1"/>
</dbReference>
<dbReference type="EMBL" id="FQVB01000037">
    <property type="protein sequence ID" value="SHG03019.1"/>
    <property type="molecule type" value="Genomic_DNA"/>
</dbReference>